<keyword evidence="2" id="KW-0732">Signal</keyword>
<keyword evidence="4" id="KW-1185">Reference proteome</keyword>
<keyword evidence="1" id="KW-0812">Transmembrane</keyword>
<evidence type="ECO:0000256" key="2">
    <source>
        <dbReference type="SAM" id="SignalP"/>
    </source>
</evidence>
<evidence type="ECO:0000313" key="4">
    <source>
        <dbReference type="Proteomes" id="UP000011761"/>
    </source>
</evidence>
<dbReference type="RefSeq" id="XP_007673906.1">
    <property type="nucleotide sequence ID" value="XM_007675716.1"/>
</dbReference>
<dbReference type="EMBL" id="KB445552">
    <property type="protein sequence ID" value="EMC98740.1"/>
    <property type="molecule type" value="Genomic_DNA"/>
</dbReference>
<evidence type="ECO:0000256" key="1">
    <source>
        <dbReference type="SAM" id="Phobius"/>
    </source>
</evidence>
<sequence length="186" mass="20479">MVLGLFVTMLPVIQTQYGPDRQAQCCQELRTAGMRNRVYCYCLGKYETKKVMLSCRFRSASMPPLQLPHLCTLHLRVNLSQHGHHHAALVAGLELLIAHTTAACLTVLVLVIGRYCTPALRAYIAAFTIVAVLAGLFAHEIGLGISEPVIEEFRRDGEAVDGIGIVSRPTYDRHSGKLYYGGAAPW</sequence>
<proteinExistence type="predicted"/>
<dbReference type="KEGG" id="bcom:BAUCODRAFT_379446"/>
<feature type="signal peptide" evidence="2">
    <location>
        <begin position="1"/>
        <end position="15"/>
    </location>
</feature>
<organism evidence="3 4">
    <name type="scientific">Baudoinia panamericana (strain UAMH 10762)</name>
    <name type="common">Angels' share fungus</name>
    <name type="synonym">Baudoinia compniacensis (strain UAMH 10762)</name>
    <dbReference type="NCBI Taxonomy" id="717646"/>
    <lineage>
        <taxon>Eukaryota</taxon>
        <taxon>Fungi</taxon>
        <taxon>Dikarya</taxon>
        <taxon>Ascomycota</taxon>
        <taxon>Pezizomycotina</taxon>
        <taxon>Dothideomycetes</taxon>
        <taxon>Dothideomycetidae</taxon>
        <taxon>Mycosphaerellales</taxon>
        <taxon>Teratosphaeriaceae</taxon>
        <taxon>Baudoinia</taxon>
    </lineage>
</organism>
<gene>
    <name evidence="3" type="ORF">BAUCODRAFT_379446</name>
</gene>
<name>M2NI24_BAUPA</name>
<keyword evidence="1" id="KW-1133">Transmembrane helix</keyword>
<accession>M2NI24</accession>
<keyword evidence="1" id="KW-0472">Membrane</keyword>
<dbReference type="GeneID" id="19113382"/>
<dbReference type="Proteomes" id="UP000011761">
    <property type="component" value="Unassembled WGS sequence"/>
</dbReference>
<dbReference type="HOGENOM" id="CLU_1454130_0_0_1"/>
<feature type="transmembrane region" description="Helical" evidence="1">
    <location>
        <begin position="120"/>
        <end position="138"/>
    </location>
</feature>
<protein>
    <submittedName>
        <fullName evidence="3">Uncharacterized protein</fullName>
    </submittedName>
</protein>
<feature type="transmembrane region" description="Helical" evidence="1">
    <location>
        <begin position="87"/>
        <end position="113"/>
    </location>
</feature>
<dbReference type="AlphaFoldDB" id="M2NI24"/>
<evidence type="ECO:0000313" key="3">
    <source>
        <dbReference type="EMBL" id="EMC98740.1"/>
    </source>
</evidence>
<reference evidence="3 4" key="1">
    <citation type="journal article" date="2012" name="PLoS Pathog.">
        <title>Diverse lifestyles and strategies of plant pathogenesis encoded in the genomes of eighteen Dothideomycetes fungi.</title>
        <authorList>
            <person name="Ohm R.A."/>
            <person name="Feau N."/>
            <person name="Henrissat B."/>
            <person name="Schoch C.L."/>
            <person name="Horwitz B.A."/>
            <person name="Barry K.W."/>
            <person name="Condon B.J."/>
            <person name="Copeland A.C."/>
            <person name="Dhillon B."/>
            <person name="Glaser F."/>
            <person name="Hesse C.N."/>
            <person name="Kosti I."/>
            <person name="LaButti K."/>
            <person name="Lindquist E.A."/>
            <person name="Lucas S."/>
            <person name="Salamov A.A."/>
            <person name="Bradshaw R.E."/>
            <person name="Ciuffetti L."/>
            <person name="Hamelin R.C."/>
            <person name="Kema G.H.J."/>
            <person name="Lawrence C."/>
            <person name="Scott J.A."/>
            <person name="Spatafora J.W."/>
            <person name="Turgeon B.G."/>
            <person name="de Wit P.J.G.M."/>
            <person name="Zhong S."/>
            <person name="Goodwin S.B."/>
            <person name="Grigoriev I.V."/>
        </authorList>
    </citation>
    <scope>NUCLEOTIDE SEQUENCE [LARGE SCALE GENOMIC DNA]</scope>
    <source>
        <strain evidence="3 4">UAMH 10762</strain>
    </source>
</reference>
<feature type="chain" id="PRO_5012700551" evidence="2">
    <location>
        <begin position="16"/>
        <end position="186"/>
    </location>
</feature>